<evidence type="ECO:0000256" key="2">
    <source>
        <dbReference type="ARBA" id="ARBA00022857"/>
    </source>
</evidence>
<dbReference type="Proteomes" id="UP000244855">
    <property type="component" value="Unassembled WGS sequence"/>
</dbReference>
<sequence>MSKIVTVVGATGIQGGSVVKALLNSPEYSVRAITRNTNSDTAKSLKSRGVEVVEADINSVDSLRAAFKGSYAIFAVTNFFEAIMKGESVEKSMELETQMGINLADAAAATETLSHYVWSTLPNSRKNSGGKFVVPYYESKNRIDDHIRKNQQLFNKTTFLWIGWYASNMAYPFFKPSPIHTADGSEVYVQLLSEPSSTRLPLLGDEQTNPGVFAKAVLDQPEKTLPGKLVAGVDEHKPYSEVVETYYATAQGIKAQVVQIPKEHYRQIWPVWGGLMDITNSYFNFTDGKSFSSVDQEVLLKDDLGIKGLVGTAEAFATNKLFK</sequence>
<dbReference type="InterPro" id="IPR008030">
    <property type="entry name" value="NmrA-like"/>
</dbReference>
<keyword evidence="5" id="KW-1185">Reference proteome</keyword>
<organism evidence="4 5">
    <name type="scientific">Periconia macrospinosa</name>
    <dbReference type="NCBI Taxonomy" id="97972"/>
    <lineage>
        <taxon>Eukaryota</taxon>
        <taxon>Fungi</taxon>
        <taxon>Dikarya</taxon>
        <taxon>Ascomycota</taxon>
        <taxon>Pezizomycotina</taxon>
        <taxon>Dothideomycetes</taxon>
        <taxon>Pleosporomycetidae</taxon>
        <taxon>Pleosporales</taxon>
        <taxon>Massarineae</taxon>
        <taxon>Periconiaceae</taxon>
        <taxon>Periconia</taxon>
    </lineage>
</organism>
<evidence type="ECO:0000313" key="5">
    <source>
        <dbReference type="Proteomes" id="UP000244855"/>
    </source>
</evidence>
<dbReference type="PANTHER" id="PTHR42748:SF28">
    <property type="entry name" value="NMRA-LIKE DOMAIN-CONTAINING PROTEIN"/>
    <property type="match status" value="1"/>
</dbReference>
<protein>
    <submittedName>
        <fullName evidence="4">NAD(P)-binding protein</fullName>
    </submittedName>
</protein>
<dbReference type="CDD" id="cd05251">
    <property type="entry name" value="NmrA_like_SDR_a"/>
    <property type="match status" value="1"/>
</dbReference>
<keyword evidence="2" id="KW-0521">NADP</keyword>
<dbReference type="PANTHER" id="PTHR42748">
    <property type="entry name" value="NITROGEN METABOLITE REPRESSION PROTEIN NMRA FAMILY MEMBER"/>
    <property type="match status" value="1"/>
</dbReference>
<dbReference type="EMBL" id="KZ805463">
    <property type="protein sequence ID" value="PVH96480.1"/>
    <property type="molecule type" value="Genomic_DNA"/>
</dbReference>
<dbReference type="GO" id="GO:0005634">
    <property type="term" value="C:nucleus"/>
    <property type="evidence" value="ECO:0007669"/>
    <property type="project" value="TreeGrafter"/>
</dbReference>
<feature type="domain" description="NmrA-like" evidence="3">
    <location>
        <begin position="2"/>
        <end position="298"/>
    </location>
</feature>
<gene>
    <name evidence="4" type="ORF">DM02DRAFT_617201</name>
</gene>
<evidence type="ECO:0000313" key="4">
    <source>
        <dbReference type="EMBL" id="PVH96480.1"/>
    </source>
</evidence>
<comment type="similarity">
    <text evidence="1">Belongs to the NmrA-type oxidoreductase family.</text>
</comment>
<reference evidence="4 5" key="1">
    <citation type="journal article" date="2018" name="Sci. Rep.">
        <title>Comparative genomics provides insights into the lifestyle and reveals functional heterogeneity of dark septate endophytic fungi.</title>
        <authorList>
            <person name="Knapp D.G."/>
            <person name="Nemeth J.B."/>
            <person name="Barry K."/>
            <person name="Hainaut M."/>
            <person name="Henrissat B."/>
            <person name="Johnson J."/>
            <person name="Kuo A."/>
            <person name="Lim J.H.P."/>
            <person name="Lipzen A."/>
            <person name="Nolan M."/>
            <person name="Ohm R.A."/>
            <person name="Tamas L."/>
            <person name="Grigoriev I.V."/>
            <person name="Spatafora J.W."/>
            <person name="Nagy L.G."/>
            <person name="Kovacs G.M."/>
        </authorList>
    </citation>
    <scope>NUCLEOTIDE SEQUENCE [LARGE SCALE GENOMIC DNA]</scope>
    <source>
        <strain evidence="4 5">DSE2036</strain>
    </source>
</reference>
<dbReference type="InterPro" id="IPR051164">
    <property type="entry name" value="NmrA-like_oxidored"/>
</dbReference>
<evidence type="ECO:0000259" key="3">
    <source>
        <dbReference type="Pfam" id="PF05368"/>
    </source>
</evidence>
<name>A0A2V1DED4_9PLEO</name>
<dbReference type="AlphaFoldDB" id="A0A2V1DED4"/>
<dbReference type="Pfam" id="PF05368">
    <property type="entry name" value="NmrA"/>
    <property type="match status" value="1"/>
</dbReference>
<evidence type="ECO:0000256" key="1">
    <source>
        <dbReference type="ARBA" id="ARBA00006328"/>
    </source>
</evidence>
<dbReference type="STRING" id="97972.A0A2V1DED4"/>
<dbReference type="InterPro" id="IPR036291">
    <property type="entry name" value="NAD(P)-bd_dom_sf"/>
</dbReference>
<accession>A0A2V1DED4</accession>
<dbReference type="OrthoDB" id="300709at2759"/>
<dbReference type="Gene3D" id="3.40.50.720">
    <property type="entry name" value="NAD(P)-binding Rossmann-like Domain"/>
    <property type="match status" value="1"/>
</dbReference>
<dbReference type="SUPFAM" id="SSF51735">
    <property type="entry name" value="NAD(P)-binding Rossmann-fold domains"/>
    <property type="match status" value="1"/>
</dbReference>
<proteinExistence type="inferred from homology"/>
<dbReference type="Gene3D" id="3.90.25.10">
    <property type="entry name" value="UDP-galactose 4-epimerase, domain 1"/>
    <property type="match status" value="1"/>
</dbReference>